<reference evidence="4 5" key="1">
    <citation type="submission" date="2014-08" db="EMBL/GenBank/DDBJ databases">
        <title>Clostridium innocuum, an unnegligible vancomycin-resistant pathogen causing extra-intestinal infections.</title>
        <authorList>
            <person name="Feng Y."/>
            <person name="Chiu C.-H."/>
        </authorList>
    </citation>
    <scope>NUCLEOTIDE SEQUENCE [LARGE SCALE GENOMIC DNA]</scope>
    <source>
        <strain evidence="4 5">AN88</strain>
    </source>
</reference>
<evidence type="ECO:0000259" key="3">
    <source>
        <dbReference type="Pfam" id="PF25583"/>
    </source>
</evidence>
<dbReference type="SUPFAM" id="SSF46785">
    <property type="entry name" value="Winged helix' DNA-binding domain"/>
    <property type="match status" value="1"/>
</dbReference>
<dbReference type="Proteomes" id="UP000030008">
    <property type="component" value="Unassembled WGS sequence"/>
</dbReference>
<organism evidence="4 5">
    <name type="scientific">Clostridium innocuum</name>
    <dbReference type="NCBI Taxonomy" id="1522"/>
    <lineage>
        <taxon>Bacteria</taxon>
        <taxon>Bacillati</taxon>
        <taxon>Bacillota</taxon>
        <taxon>Clostridia</taxon>
        <taxon>Eubacteriales</taxon>
        <taxon>Clostridiaceae</taxon>
        <taxon>Clostridium</taxon>
    </lineage>
</organism>
<dbReference type="EMBL" id="JQIF01000041">
    <property type="protein sequence ID" value="KGJ53333.1"/>
    <property type="molecule type" value="Genomic_DNA"/>
</dbReference>
<feature type="domain" description="WCX" evidence="3">
    <location>
        <begin position="233"/>
        <end position="309"/>
    </location>
</feature>
<dbReference type="InterPro" id="IPR013196">
    <property type="entry name" value="HTH_11"/>
</dbReference>
<dbReference type="Pfam" id="PF25583">
    <property type="entry name" value="WCX"/>
    <property type="match status" value="1"/>
</dbReference>
<dbReference type="Pfam" id="PF13280">
    <property type="entry name" value="WYL"/>
    <property type="match status" value="1"/>
</dbReference>
<dbReference type="AlphaFoldDB" id="A0A099I8X9"/>
<accession>A0A099I8X9</accession>
<feature type="domain" description="WYL" evidence="2">
    <location>
        <begin position="149"/>
        <end position="204"/>
    </location>
</feature>
<dbReference type="PANTHER" id="PTHR34580">
    <property type="match status" value="1"/>
</dbReference>
<evidence type="ECO:0000259" key="1">
    <source>
        <dbReference type="Pfam" id="PF08279"/>
    </source>
</evidence>
<comment type="caution">
    <text evidence="4">The sequence shown here is derived from an EMBL/GenBank/DDBJ whole genome shotgun (WGS) entry which is preliminary data.</text>
</comment>
<proteinExistence type="predicted"/>
<sequence length="313" mass="36197">MKRCAACIRMLQLLRSRGFMTREELAQELDTNVRNILEYRKELEEAGYVIEGTTGKYGGYQLKSGTLLPVAGLYEEELRSLQESRRYLESHRDFLPYATYCRAIDKFLATTTLQVRESGVYVEESADVTGAMISMIRICEQGRDALFAVELQYKSLHASDFETIVIQPYEIINVKGSYYCLAYSLKARAYRNFKFSEERMRNVRLTRRPFVRDADFHIRDYIGKTGLIRDEIIELKLYVYGESARLISEKKPGISPVLEWVDEQTLYLTTMMEGRISARNFLLSLGNQCQLVSPQDLKQEIHAIAKDMLALYS</sequence>
<dbReference type="RefSeq" id="WP_022300127.1">
    <property type="nucleotide sequence ID" value="NZ_JAQCQO010000022.1"/>
</dbReference>
<dbReference type="InterPro" id="IPR051534">
    <property type="entry name" value="CBASS_pafABC_assoc_protein"/>
</dbReference>
<name>A0A099I8X9_CLOIN</name>
<dbReference type="PANTHER" id="PTHR34580:SF1">
    <property type="entry name" value="PROTEIN PAFC"/>
    <property type="match status" value="1"/>
</dbReference>
<dbReference type="Pfam" id="PF08279">
    <property type="entry name" value="HTH_11"/>
    <property type="match status" value="1"/>
</dbReference>
<evidence type="ECO:0000259" key="2">
    <source>
        <dbReference type="Pfam" id="PF13280"/>
    </source>
</evidence>
<evidence type="ECO:0000313" key="5">
    <source>
        <dbReference type="Proteomes" id="UP000030008"/>
    </source>
</evidence>
<evidence type="ECO:0000313" key="4">
    <source>
        <dbReference type="EMBL" id="KGJ53333.1"/>
    </source>
</evidence>
<dbReference type="Gene3D" id="1.10.10.10">
    <property type="entry name" value="Winged helix-like DNA-binding domain superfamily/Winged helix DNA-binding domain"/>
    <property type="match status" value="1"/>
</dbReference>
<protein>
    <submittedName>
        <fullName evidence="4">Transcriptional regulator</fullName>
    </submittedName>
</protein>
<dbReference type="InterPro" id="IPR026881">
    <property type="entry name" value="WYL_dom"/>
</dbReference>
<gene>
    <name evidence="4" type="ORF">CIAN88_09805</name>
</gene>
<dbReference type="InterPro" id="IPR036390">
    <property type="entry name" value="WH_DNA-bd_sf"/>
</dbReference>
<dbReference type="InterPro" id="IPR036388">
    <property type="entry name" value="WH-like_DNA-bd_sf"/>
</dbReference>
<feature type="domain" description="Helix-turn-helix type 11" evidence="1">
    <location>
        <begin position="10"/>
        <end position="61"/>
    </location>
</feature>
<dbReference type="InterPro" id="IPR057727">
    <property type="entry name" value="WCX_dom"/>
</dbReference>